<comment type="similarity">
    <text evidence="1">Belongs to the enoyl-CoA hydratase/isomerase family.</text>
</comment>
<dbReference type="EMBL" id="AP022574">
    <property type="protein sequence ID" value="BBX69107.1"/>
    <property type="molecule type" value="Genomic_DNA"/>
</dbReference>
<dbReference type="PANTHER" id="PTHR43802:SF1">
    <property type="entry name" value="IP11341P-RELATED"/>
    <property type="match status" value="1"/>
</dbReference>
<dbReference type="KEGG" id="mpsc:MPSYJ_25680"/>
<accession>A0A7I7MBA3</accession>
<keyword evidence="3" id="KW-1185">Reference proteome</keyword>
<evidence type="ECO:0000313" key="2">
    <source>
        <dbReference type="EMBL" id="BBX69107.1"/>
    </source>
</evidence>
<dbReference type="AlphaFoldDB" id="A0A7I7MBA3"/>
<dbReference type="RefSeq" id="WP_163722662.1">
    <property type="nucleotide sequence ID" value="NZ_AP022574.1"/>
</dbReference>
<gene>
    <name evidence="2" type="ORF">MPSYJ_25680</name>
</gene>
<dbReference type="SUPFAM" id="SSF52096">
    <property type="entry name" value="ClpP/crotonase"/>
    <property type="match status" value="1"/>
</dbReference>
<protein>
    <submittedName>
        <fullName evidence="2">Enoyl-CoA hydratase</fullName>
    </submittedName>
</protein>
<dbReference type="Pfam" id="PF00378">
    <property type="entry name" value="ECH_1"/>
    <property type="match status" value="2"/>
</dbReference>
<proteinExistence type="inferred from homology"/>
<dbReference type="Proteomes" id="UP000466514">
    <property type="component" value="Chromosome"/>
</dbReference>
<name>A0A7I7MBA3_9MYCO</name>
<dbReference type="PANTHER" id="PTHR43802">
    <property type="entry name" value="ENOYL-COA HYDRATASE"/>
    <property type="match status" value="1"/>
</dbReference>
<dbReference type="InterPro" id="IPR029045">
    <property type="entry name" value="ClpP/crotonase-like_dom_sf"/>
</dbReference>
<dbReference type="Gene3D" id="3.90.226.10">
    <property type="entry name" value="2-enoyl-CoA Hydratase, Chain A, domain 1"/>
    <property type="match status" value="1"/>
</dbReference>
<organism evidence="2 3">
    <name type="scientific">Mycolicibacterium psychrotolerans</name>
    <dbReference type="NCBI Taxonomy" id="216929"/>
    <lineage>
        <taxon>Bacteria</taxon>
        <taxon>Bacillati</taxon>
        <taxon>Actinomycetota</taxon>
        <taxon>Actinomycetes</taxon>
        <taxon>Mycobacteriales</taxon>
        <taxon>Mycobacteriaceae</taxon>
        <taxon>Mycolicibacterium</taxon>
    </lineage>
</organism>
<dbReference type="GO" id="GO:0003824">
    <property type="term" value="F:catalytic activity"/>
    <property type="evidence" value="ECO:0007669"/>
    <property type="project" value="UniProtKB-ARBA"/>
</dbReference>
<reference evidence="2 3" key="1">
    <citation type="journal article" date="2019" name="Emerg. Microbes Infect.">
        <title>Comprehensive subspecies identification of 175 nontuberculous mycobacteria species based on 7547 genomic profiles.</title>
        <authorList>
            <person name="Matsumoto Y."/>
            <person name="Kinjo T."/>
            <person name="Motooka D."/>
            <person name="Nabeya D."/>
            <person name="Jung N."/>
            <person name="Uechi K."/>
            <person name="Horii T."/>
            <person name="Iida T."/>
            <person name="Fujita J."/>
            <person name="Nakamura S."/>
        </authorList>
    </citation>
    <scope>NUCLEOTIDE SEQUENCE [LARGE SCALE GENOMIC DNA]</scope>
    <source>
        <strain evidence="2 3">JCM 13323</strain>
    </source>
</reference>
<evidence type="ECO:0000313" key="3">
    <source>
        <dbReference type="Proteomes" id="UP000466514"/>
    </source>
</evidence>
<evidence type="ECO:0000256" key="1">
    <source>
        <dbReference type="ARBA" id="ARBA00005254"/>
    </source>
</evidence>
<dbReference type="CDD" id="cd06558">
    <property type="entry name" value="crotonase-like"/>
    <property type="match status" value="1"/>
</dbReference>
<sequence length="323" mass="36690">MPDHDYEEMKKDAEQYIRFEKDTANRIATITFDRPEAQNSTTLGMRQLYADLIHKCNVDDDVKVVVIRGEGEDFGSGGDLPEQRDMLENPGMPLLHEVAINDDDVRYPPAGSYRYLSTVTDFYAKAPAGNRPLQELRKISIVEAKGYCYGWHFYQAGDADLVVSSDDALFGHPAFRYVGWGPRLWWWAETMGLRKFSEMLFTGRPFTAKEMDDCGFLNSVVPRDALEAETHKYALACSRSRPTDTVAVQKTFLELYKQHKGEYFGSLLTGMVEGMLPLIQNDQQGDVDLTEGTFEKGLNNVVKDNDLNFPPEWRLSRSGRSKP</sequence>
<dbReference type="InterPro" id="IPR001753">
    <property type="entry name" value="Enoyl-CoA_hydra/iso"/>
</dbReference>